<dbReference type="AlphaFoldDB" id="A0A366EZL1"/>
<proteinExistence type="predicted"/>
<name>A0A366EZL1_9BACI</name>
<dbReference type="Proteomes" id="UP000252118">
    <property type="component" value="Unassembled WGS sequence"/>
</dbReference>
<dbReference type="EMBL" id="QNRJ01000001">
    <property type="protein sequence ID" value="RBP07851.1"/>
    <property type="molecule type" value="Genomic_DNA"/>
</dbReference>
<dbReference type="OrthoDB" id="9128325at2"/>
<sequence length="647" mass="76263">MAKLKRLAQPTDDIVVVKDPLSSQELLDRQLDYPLLNPRRFARRYNKLFDPIEFTYKGENHILQFNYCTNPYCSWFGLPQKKFDEIKNKPSRYKLSSRGKDKDDAIVCNPDPTELTRSHKCTVTPISNWSVAEEIKRLATLDKVKDIEPEYIFHKDDCSNGEANPFDNPKEFYQRGKSSGGSKKWQCKSCKKMTNVLPARRESFSFNQKRNEIMPRFAKMLINRTPVTRTCEALNISPLTYYRKLEWLYRRCLEFLERHEQKPLKSMQFDSLWLNTDKLLYYLNNVRQKGHGGFRYDNLEDKQLQTHIIVTGDIDTGYIFRSDIAYDWDVSLKGVDDDTRYYREDHLHEFSKKNARLRFSHSPQPPTENDTQTMAEYHAYRDEFMRRKNYINGLHVKSGYTVTAHLWLLKQMLQSQKWRFVSDEDETIMNAFYRVFNDEFISSKAHHFLAKIDRNKNLPDAYQEHIQAIKHLKDWAEMNGVNEGSVRKIASIKLAMDLKKHSFHKVMSDGSLNFKVWAKNPIEHPLPPTDKGYFSVDCTTDLSDFDTEHIANMLLKISDRPTNNFMQQIRRRLSILERPLVTARGKGKSYIYANFNPKYAQMALTILRTYYNFCLANKVSKKKRLTPAQKLGLTDKQFTLNDILYFK</sequence>
<accession>A0A366EZL1</accession>
<dbReference type="RefSeq" id="WP_113967751.1">
    <property type="nucleotide sequence ID" value="NZ_QNRJ01000001.1"/>
</dbReference>
<protein>
    <recommendedName>
        <fullName evidence="3">Insertion element protein</fullName>
    </recommendedName>
</protein>
<gene>
    <name evidence="1" type="ORF">DET59_101219</name>
</gene>
<organism evidence="1 2">
    <name type="scientific">Rossellomorea aquimaris</name>
    <dbReference type="NCBI Taxonomy" id="189382"/>
    <lineage>
        <taxon>Bacteria</taxon>
        <taxon>Bacillati</taxon>
        <taxon>Bacillota</taxon>
        <taxon>Bacilli</taxon>
        <taxon>Bacillales</taxon>
        <taxon>Bacillaceae</taxon>
        <taxon>Rossellomorea</taxon>
    </lineage>
</organism>
<reference evidence="1 2" key="1">
    <citation type="submission" date="2018-06" db="EMBL/GenBank/DDBJ databases">
        <title>Freshwater and sediment microbial communities from various areas in North America, analyzing microbe dynamics in response to fracking.</title>
        <authorList>
            <person name="Lamendella R."/>
        </authorList>
    </citation>
    <scope>NUCLEOTIDE SEQUENCE [LARGE SCALE GENOMIC DNA]</scope>
    <source>
        <strain evidence="1 2">97B</strain>
    </source>
</reference>
<evidence type="ECO:0000313" key="1">
    <source>
        <dbReference type="EMBL" id="RBP07851.1"/>
    </source>
</evidence>
<comment type="caution">
    <text evidence="1">The sequence shown here is derived from an EMBL/GenBank/DDBJ whole genome shotgun (WGS) entry which is preliminary data.</text>
</comment>
<evidence type="ECO:0008006" key="3">
    <source>
        <dbReference type="Google" id="ProtNLM"/>
    </source>
</evidence>
<evidence type="ECO:0000313" key="2">
    <source>
        <dbReference type="Proteomes" id="UP000252118"/>
    </source>
</evidence>